<name>A0A844FZR9_9BACT</name>
<evidence type="ECO:0000313" key="4">
    <source>
        <dbReference type="EMBL" id="MST95789.1"/>
    </source>
</evidence>
<feature type="domain" description="PTS EIIA type-2" evidence="2">
    <location>
        <begin position="5"/>
        <end position="154"/>
    </location>
</feature>
<reference evidence="4 5" key="1">
    <citation type="submission" date="2019-08" db="EMBL/GenBank/DDBJ databases">
        <title>In-depth cultivation of the pig gut microbiome towards novel bacterial diversity and tailored functional studies.</title>
        <authorList>
            <person name="Wylensek D."/>
            <person name="Hitch T.C.A."/>
            <person name="Clavel T."/>
        </authorList>
    </citation>
    <scope>NUCLEOTIDE SEQUENCE [LARGE SCALE GENOMIC DNA]</scope>
    <source>
        <strain evidence="4 5">BBE-744-WT-12</strain>
    </source>
</reference>
<dbReference type="PROSITE" id="PS51094">
    <property type="entry name" value="PTS_EIIA_TYPE_2"/>
    <property type="match status" value="1"/>
</dbReference>
<dbReference type="SUPFAM" id="SSF54631">
    <property type="entry name" value="CBS-domain pair"/>
    <property type="match status" value="1"/>
</dbReference>
<dbReference type="EMBL" id="VUNS01000001">
    <property type="protein sequence ID" value="MST95789.1"/>
    <property type="molecule type" value="Genomic_DNA"/>
</dbReference>
<keyword evidence="1" id="KW-0129">CBS domain</keyword>
<dbReference type="PROSITE" id="PS51371">
    <property type="entry name" value="CBS"/>
    <property type="match status" value="1"/>
</dbReference>
<dbReference type="InterPro" id="IPR000644">
    <property type="entry name" value="CBS_dom"/>
</dbReference>
<proteinExistence type="predicted"/>
<dbReference type="PANTHER" id="PTHR47738">
    <property type="entry name" value="PTS SYSTEM FRUCTOSE-LIKE EIIA COMPONENT-RELATED"/>
    <property type="match status" value="1"/>
</dbReference>
<organism evidence="4 5">
    <name type="scientific">Victivallis lenta</name>
    <dbReference type="NCBI Taxonomy" id="2606640"/>
    <lineage>
        <taxon>Bacteria</taxon>
        <taxon>Pseudomonadati</taxon>
        <taxon>Lentisphaerota</taxon>
        <taxon>Lentisphaeria</taxon>
        <taxon>Victivallales</taxon>
        <taxon>Victivallaceae</taxon>
        <taxon>Victivallis</taxon>
    </lineage>
</organism>
<feature type="domain" description="CBS" evidence="3">
    <location>
        <begin position="253"/>
        <end position="306"/>
    </location>
</feature>
<dbReference type="InterPro" id="IPR016152">
    <property type="entry name" value="PTrfase/Anion_transptr"/>
</dbReference>
<evidence type="ECO:0000259" key="2">
    <source>
        <dbReference type="PROSITE" id="PS51094"/>
    </source>
</evidence>
<dbReference type="InterPro" id="IPR051541">
    <property type="entry name" value="PTS_SugarTrans_NitroReg"/>
</dbReference>
<dbReference type="AlphaFoldDB" id="A0A844FZR9"/>
<dbReference type="Pfam" id="PF00571">
    <property type="entry name" value="CBS"/>
    <property type="match status" value="2"/>
</dbReference>
<protein>
    <submittedName>
        <fullName evidence="4">CBS domain-containing protein</fullName>
    </submittedName>
</protein>
<evidence type="ECO:0000313" key="5">
    <source>
        <dbReference type="Proteomes" id="UP000435649"/>
    </source>
</evidence>
<dbReference type="PANTHER" id="PTHR47738:SF1">
    <property type="entry name" value="NITROGEN REGULATORY PROTEIN"/>
    <property type="match status" value="1"/>
</dbReference>
<comment type="caution">
    <text evidence="4">The sequence shown here is derived from an EMBL/GenBank/DDBJ whole genome shotgun (WGS) entry which is preliminary data.</text>
</comment>
<dbReference type="SUPFAM" id="SSF55804">
    <property type="entry name" value="Phoshotransferase/anion transport protein"/>
    <property type="match status" value="1"/>
</dbReference>
<dbReference type="InterPro" id="IPR002178">
    <property type="entry name" value="PTS_EIIA_type-2_dom"/>
</dbReference>
<dbReference type="Proteomes" id="UP000435649">
    <property type="component" value="Unassembled WGS sequence"/>
</dbReference>
<dbReference type="InterPro" id="IPR046342">
    <property type="entry name" value="CBS_dom_sf"/>
</dbReference>
<dbReference type="Gene3D" id="3.40.930.10">
    <property type="entry name" value="Mannitol-specific EII, Chain A"/>
    <property type="match status" value="1"/>
</dbReference>
<evidence type="ECO:0000256" key="1">
    <source>
        <dbReference type="PROSITE-ProRule" id="PRU00703"/>
    </source>
</evidence>
<sequence length="306" mass="33831">MHPDEMFTGANFMARISVADKNDLFVQLCRQVATLPQVRNSAIDYDRILSAIREREAQSSTAIGNGVILPHARIDGLDGLAVVVATLQTPLSGEEAIDRQPLDIACLLLIPAGKPMEGLKFMARFANFVQMPELRGELMKASSPEAMFSQLSNLGQSSRKAVLAGDIMSPCSFSLAADMPLTRATTLMAQHRTPIAPVLDGRRLLGQIACSNLFTLGIPDFFSQLKSVGFIRFFDPFEKYFSIEARSKVGQVMNTDYCTFHEDATLIEIVFAISILKYPQVYIVNQENELLGIIDQTLLLERIINL</sequence>
<evidence type="ECO:0000259" key="3">
    <source>
        <dbReference type="PROSITE" id="PS51371"/>
    </source>
</evidence>
<accession>A0A844FZR9</accession>
<keyword evidence="5" id="KW-1185">Reference proteome</keyword>
<gene>
    <name evidence="4" type="ORF">FYJ85_01860</name>
</gene>
<dbReference type="GO" id="GO:0030295">
    <property type="term" value="F:protein kinase activator activity"/>
    <property type="evidence" value="ECO:0007669"/>
    <property type="project" value="TreeGrafter"/>
</dbReference>
<dbReference type="Pfam" id="PF00359">
    <property type="entry name" value="PTS_EIIA_2"/>
    <property type="match status" value="1"/>
</dbReference>
<dbReference type="Gene3D" id="3.10.580.10">
    <property type="entry name" value="CBS-domain"/>
    <property type="match status" value="2"/>
</dbReference>